<dbReference type="PANTHER" id="PTHR33744:SF1">
    <property type="entry name" value="DNA-BINDING TRANSCRIPTIONAL ACTIVATOR ADER"/>
    <property type="match status" value="1"/>
</dbReference>
<dbReference type="Gene3D" id="1.10.10.2840">
    <property type="entry name" value="PucR C-terminal helix-turn-helix domain"/>
    <property type="match status" value="1"/>
</dbReference>
<dbReference type="Proteomes" id="UP000322499">
    <property type="component" value="Unassembled WGS sequence"/>
</dbReference>
<dbReference type="PANTHER" id="PTHR33744">
    <property type="entry name" value="CARBOHYDRATE DIACID REGULATOR"/>
    <property type="match status" value="1"/>
</dbReference>
<evidence type="ECO:0000256" key="1">
    <source>
        <dbReference type="ARBA" id="ARBA00006754"/>
    </source>
</evidence>
<evidence type="ECO:0000259" key="4">
    <source>
        <dbReference type="Pfam" id="PF17853"/>
    </source>
</evidence>
<dbReference type="InterPro" id="IPR041522">
    <property type="entry name" value="CdaR_GGDEF"/>
</dbReference>
<gene>
    <name evidence="5" type="ORF">BD833_10779</name>
</gene>
<dbReference type="RefSeq" id="WP_166533416.1">
    <property type="nucleotide sequence ID" value="NZ_VNHW01000007.1"/>
</dbReference>
<evidence type="ECO:0000313" key="5">
    <source>
        <dbReference type="EMBL" id="TYP87141.1"/>
    </source>
</evidence>
<dbReference type="Pfam" id="PF14361">
    <property type="entry name" value="RsbRD_N"/>
    <property type="match status" value="1"/>
</dbReference>
<sequence length="406" mass="43129">MQPFRPEVATRLAQLAPRLLDQVDAMTDRMVDVLVRTEPAYRELVEESEQDLRASTRTNLAGGLRSLMAAAGGNGIPHLASARAVGRRRAAQGLPLEAVLRAYRLGGQVTWETLLAVSRDATGQNDTLLLEVAGAVWRTNDAECGALAEGYREEQRRLDGVDARARQQVLDGLLEGRGSDPAFVRTAADLLGMPLDGRLMAVVALPGPDGGPALATPAEVLLKRGLRSVWGNRGDARVAVVVLGASRTADVLAVLRSAARGPVGVSDVVDGAAGVGAAYRLAETAVRTLPAGAAQVVSIDERLPEALLSNSPEISSRLVGQSLGGLLELPGDEREVLLDTLAAFLAADGSPTRAADALYCHRNTVMHRLRRIESVTGRKLTDPRSRLLWQLALLGTERGEPVRRSA</sequence>
<reference evidence="5 6" key="1">
    <citation type="submission" date="2019-07" db="EMBL/GenBank/DDBJ databases">
        <title>Genomic Encyclopedia of Archaeal and Bacterial Type Strains, Phase II (KMG-II): from individual species to whole genera.</title>
        <authorList>
            <person name="Goeker M."/>
        </authorList>
    </citation>
    <scope>NUCLEOTIDE SEQUENCE [LARGE SCALE GENOMIC DNA]</scope>
    <source>
        <strain evidence="5 6">DSM 46842</strain>
    </source>
</reference>
<feature type="domain" description="CdaR GGDEF-like" evidence="4">
    <location>
        <begin position="176"/>
        <end position="287"/>
    </location>
</feature>
<feature type="domain" description="PucR C-terminal helix-turn-helix" evidence="2">
    <location>
        <begin position="337"/>
        <end position="393"/>
    </location>
</feature>
<dbReference type="Pfam" id="PF17853">
    <property type="entry name" value="GGDEF_2"/>
    <property type="match status" value="1"/>
</dbReference>
<dbReference type="InterPro" id="IPR042070">
    <property type="entry name" value="PucR_C-HTH_sf"/>
</dbReference>
<dbReference type="Pfam" id="PF13556">
    <property type="entry name" value="HTH_30"/>
    <property type="match status" value="1"/>
</dbReference>
<keyword evidence="6" id="KW-1185">Reference proteome</keyword>
<protein>
    <submittedName>
        <fullName evidence="5">PucR-like helix-turn-helix protein</fullName>
    </submittedName>
</protein>
<dbReference type="InterPro" id="IPR025736">
    <property type="entry name" value="PucR_C-HTH_dom"/>
</dbReference>
<evidence type="ECO:0000313" key="6">
    <source>
        <dbReference type="Proteomes" id="UP000322499"/>
    </source>
</evidence>
<accession>A0A5S5CTL1</accession>
<evidence type="ECO:0000259" key="2">
    <source>
        <dbReference type="Pfam" id="PF13556"/>
    </source>
</evidence>
<dbReference type="Gene3D" id="1.10.490.10">
    <property type="entry name" value="Globins"/>
    <property type="match status" value="1"/>
</dbReference>
<comment type="similarity">
    <text evidence="1">Belongs to the CdaR family.</text>
</comment>
<dbReference type="GO" id="GO:0019825">
    <property type="term" value="F:oxygen binding"/>
    <property type="evidence" value="ECO:0007669"/>
    <property type="project" value="InterPro"/>
</dbReference>
<dbReference type="AlphaFoldDB" id="A0A5S5CTL1"/>
<comment type="caution">
    <text evidence="5">The sequence shown here is derived from an EMBL/GenBank/DDBJ whole genome shotgun (WGS) entry which is preliminary data.</text>
</comment>
<dbReference type="EMBL" id="VNHW01000007">
    <property type="protein sequence ID" value="TYP87141.1"/>
    <property type="molecule type" value="Genomic_DNA"/>
</dbReference>
<evidence type="ECO:0000259" key="3">
    <source>
        <dbReference type="Pfam" id="PF14361"/>
    </source>
</evidence>
<name>A0A5S5CTL1_9ACTN</name>
<dbReference type="GO" id="GO:0020037">
    <property type="term" value="F:heme binding"/>
    <property type="evidence" value="ECO:0007669"/>
    <property type="project" value="InterPro"/>
</dbReference>
<dbReference type="InterPro" id="IPR025751">
    <property type="entry name" value="RsbRD_N_dom"/>
</dbReference>
<feature type="domain" description="RsbT co-antagonist protein RsbRD N-terminal" evidence="3">
    <location>
        <begin position="24"/>
        <end position="166"/>
    </location>
</feature>
<proteinExistence type="inferred from homology"/>
<dbReference type="InterPro" id="IPR051448">
    <property type="entry name" value="CdaR-like_regulators"/>
</dbReference>
<organism evidence="5 6">
    <name type="scientific">Blastococcus xanthinilyticus</name>
    <dbReference type="NCBI Taxonomy" id="1564164"/>
    <lineage>
        <taxon>Bacteria</taxon>
        <taxon>Bacillati</taxon>
        <taxon>Actinomycetota</taxon>
        <taxon>Actinomycetes</taxon>
        <taxon>Geodermatophilales</taxon>
        <taxon>Geodermatophilaceae</taxon>
        <taxon>Blastococcus</taxon>
    </lineage>
</organism>
<dbReference type="InterPro" id="IPR012292">
    <property type="entry name" value="Globin/Proto"/>
</dbReference>